<evidence type="ECO:0000256" key="1">
    <source>
        <dbReference type="ARBA" id="ARBA00004141"/>
    </source>
</evidence>
<dbReference type="Proteomes" id="UP000823561">
    <property type="component" value="Chromosome 22"/>
</dbReference>
<dbReference type="EMBL" id="JADWDJ010000022">
    <property type="protein sequence ID" value="KAG5262335.1"/>
    <property type="molecule type" value="Genomic_DNA"/>
</dbReference>
<evidence type="ECO:0008006" key="9">
    <source>
        <dbReference type="Google" id="ProtNLM"/>
    </source>
</evidence>
<keyword evidence="8" id="KW-1185">Reference proteome</keyword>
<evidence type="ECO:0000256" key="4">
    <source>
        <dbReference type="ARBA" id="ARBA00022989"/>
    </source>
</evidence>
<name>A0AAV6FI40_9TELE</name>
<keyword evidence="3 6" id="KW-0812">Transmembrane</keyword>
<proteinExistence type="inferred from homology"/>
<dbReference type="AlphaFoldDB" id="A0AAV6FI40"/>
<evidence type="ECO:0000313" key="7">
    <source>
        <dbReference type="EMBL" id="KAG5262335.1"/>
    </source>
</evidence>
<sequence length="230" mass="24795">MPTLKKTLHFAGSELCCAGAVALLGYGMSENWSTTTVKCISSNSTTSVNTTGSGMVTIGLFDGSIVLDQCPFFDFSKSITVFGELTGTPLILQYVVIALLALSLIGSAGSILIALYNSISNPYTTYMGPIGLYACSGFSVTTSLLGFIIYVSSVHLDAFGTTMIKKYAGHAATFSDFKVDMQVGFFLVLPYIALNLLAILLVFLYVHAAYTRQREQQKPTEDAPKEIMMY</sequence>
<feature type="transmembrane region" description="Helical" evidence="6">
    <location>
        <begin position="91"/>
        <end position="118"/>
    </location>
</feature>
<keyword evidence="5 6" id="KW-0472">Membrane</keyword>
<gene>
    <name evidence="7" type="ORF">AALO_G00274070</name>
</gene>
<evidence type="ECO:0000313" key="8">
    <source>
        <dbReference type="Proteomes" id="UP000823561"/>
    </source>
</evidence>
<dbReference type="GO" id="GO:0016020">
    <property type="term" value="C:membrane"/>
    <property type="evidence" value="ECO:0007669"/>
    <property type="project" value="UniProtKB-SubCell"/>
</dbReference>
<feature type="transmembrane region" description="Helical" evidence="6">
    <location>
        <begin position="183"/>
        <end position="206"/>
    </location>
</feature>
<feature type="transmembrane region" description="Helical" evidence="6">
    <location>
        <begin position="7"/>
        <end position="28"/>
    </location>
</feature>
<organism evidence="7 8">
    <name type="scientific">Alosa alosa</name>
    <name type="common">allis shad</name>
    <dbReference type="NCBI Taxonomy" id="278164"/>
    <lineage>
        <taxon>Eukaryota</taxon>
        <taxon>Metazoa</taxon>
        <taxon>Chordata</taxon>
        <taxon>Craniata</taxon>
        <taxon>Vertebrata</taxon>
        <taxon>Euteleostomi</taxon>
        <taxon>Actinopterygii</taxon>
        <taxon>Neopterygii</taxon>
        <taxon>Teleostei</taxon>
        <taxon>Clupei</taxon>
        <taxon>Clupeiformes</taxon>
        <taxon>Clupeoidei</taxon>
        <taxon>Clupeidae</taxon>
        <taxon>Alosa</taxon>
    </lineage>
</organism>
<feature type="transmembrane region" description="Helical" evidence="6">
    <location>
        <begin position="130"/>
        <end position="151"/>
    </location>
</feature>
<comment type="similarity">
    <text evidence="2">Belongs to the clarin family.</text>
</comment>
<dbReference type="PANTHER" id="PTHR31548:SF3">
    <property type="entry name" value="CLARIN-3"/>
    <property type="match status" value="1"/>
</dbReference>
<accession>A0AAV6FI40</accession>
<keyword evidence="4 6" id="KW-1133">Transmembrane helix</keyword>
<dbReference type="GO" id="GO:0007605">
    <property type="term" value="P:sensory perception of sound"/>
    <property type="evidence" value="ECO:0007669"/>
    <property type="project" value="UniProtKB-ARBA"/>
</dbReference>
<reference evidence="7" key="1">
    <citation type="submission" date="2020-10" db="EMBL/GenBank/DDBJ databases">
        <title>Chromosome-scale genome assembly of the Allis shad, Alosa alosa.</title>
        <authorList>
            <person name="Margot Z."/>
            <person name="Christophe K."/>
            <person name="Cabau C."/>
            <person name="Louis A."/>
            <person name="Berthelot C."/>
            <person name="Parey E."/>
            <person name="Roest Crollius H."/>
            <person name="Montfort J."/>
            <person name="Robinson-Rechavi M."/>
            <person name="Bucao C."/>
            <person name="Bouchez O."/>
            <person name="Gislard M."/>
            <person name="Lluch J."/>
            <person name="Milhes M."/>
            <person name="Lampietro C."/>
            <person name="Lopez Roques C."/>
            <person name="Donnadieu C."/>
            <person name="Braasch I."/>
            <person name="Desvignes T."/>
            <person name="Postlethwait J."/>
            <person name="Bobe J."/>
            <person name="Guiguen Y."/>
        </authorList>
    </citation>
    <scope>NUCLEOTIDE SEQUENCE</scope>
    <source>
        <strain evidence="7">M-15738</strain>
        <tissue evidence="7">Blood</tissue>
    </source>
</reference>
<comment type="caution">
    <text evidence="7">The sequence shown here is derived from an EMBL/GenBank/DDBJ whole genome shotgun (WGS) entry which is preliminary data.</text>
</comment>
<dbReference type="InterPro" id="IPR026748">
    <property type="entry name" value="Clarin"/>
</dbReference>
<dbReference type="PANTHER" id="PTHR31548">
    <property type="entry name" value="CLARIN"/>
    <property type="match status" value="1"/>
</dbReference>
<evidence type="ECO:0000256" key="2">
    <source>
        <dbReference type="ARBA" id="ARBA00005787"/>
    </source>
</evidence>
<protein>
    <recommendedName>
        <fullName evidence="9">Clarin 3</fullName>
    </recommendedName>
</protein>
<evidence type="ECO:0000256" key="6">
    <source>
        <dbReference type="SAM" id="Phobius"/>
    </source>
</evidence>
<evidence type="ECO:0000256" key="5">
    <source>
        <dbReference type="ARBA" id="ARBA00023136"/>
    </source>
</evidence>
<comment type="subcellular location">
    <subcellularLocation>
        <location evidence="1">Membrane</location>
        <topology evidence="1">Multi-pass membrane protein</topology>
    </subcellularLocation>
</comment>
<evidence type="ECO:0000256" key="3">
    <source>
        <dbReference type="ARBA" id="ARBA00022692"/>
    </source>
</evidence>